<name>A0A089PGI3_BHV1K</name>
<gene>
    <name evidence="4" type="primary">UL24</name>
</gene>
<dbReference type="Proteomes" id="UP000170085">
    <property type="component" value="Segment"/>
</dbReference>
<dbReference type="Pfam" id="PF01646">
    <property type="entry name" value="Herpes_UL24"/>
    <property type="match status" value="1"/>
</dbReference>
<comment type="similarity">
    <text evidence="1">Belongs to the herpesviridae UL24 family.</text>
</comment>
<accession>A0A089PGI3</accession>
<organismHost>
    <name type="scientific">Bos taurus</name>
    <name type="common">Bovine</name>
    <dbReference type="NCBI Taxonomy" id="9913"/>
</organismHost>
<evidence type="ECO:0000313" key="5">
    <source>
        <dbReference type="Proteomes" id="UP000170085"/>
    </source>
</evidence>
<dbReference type="EMBL" id="KM258880">
    <property type="protein sequence ID" value="AIQ80617.1"/>
    <property type="molecule type" value="Genomic_DNA"/>
</dbReference>
<reference evidence="4 5" key="1">
    <citation type="submission" date="2014-07" db="EMBL/GenBank/DDBJ databases">
        <title>Bovine herpesvirus type 1.2b (BoHV-1.2b): Four Complete Genome Sequences of BoHV-1.2b Genital and Respiratory Isolates and Comparative Analysis with BoHV-1.1.</title>
        <authorList>
            <person name="d'Offay J.M."/>
            <person name="Fulton R.W."/>
            <person name="Eberle R."/>
            <person name="Kirkland P.D."/>
        </authorList>
    </citation>
    <scope>NUCLEOTIDE SEQUENCE [LARGE SCALE GENOMIC DNA]</scope>
    <source>
        <strain evidence="4">K22</strain>
    </source>
</reference>
<evidence type="ECO:0000256" key="1">
    <source>
        <dbReference type="ARBA" id="ARBA00010536"/>
    </source>
</evidence>
<feature type="region of interest" description="Disordered" evidence="3">
    <location>
        <begin position="190"/>
        <end position="269"/>
    </location>
</feature>
<dbReference type="InterPro" id="IPR002580">
    <property type="entry name" value="Herpes_UL24"/>
</dbReference>
<evidence type="ECO:0000256" key="2">
    <source>
        <dbReference type="ARBA" id="ARBA00016925"/>
    </source>
</evidence>
<proteinExistence type="inferred from homology"/>
<sequence length="293" mass="31125">MARDRDRRARLRAGIRCHSRFYEALACDARAAVGAQKLRPRLAQLLGKFGAPEVFKQVVGVSLSFEVNLQSRRPDCVCLLRVAEAGHARAVCLIVELKTCRFSTNMNTPSKMDQRLGGLRQLRDSARLVRDLAPPGPDPVVLAPVLVFVSQRGMRVLRVTRLPAQTIASNAARLEAIIAGLAEYAPFARARSRRAGRSPRGKRKAEQPRPRRQKGQPLPLATGKRAAVAATPRPPAGDPGPAEAGESGRPVGGSRHAGNSAGGCAKDASGGAACLGEISALFVAASGPWRSGV</sequence>
<protein>
    <recommendedName>
        <fullName evidence="2">Protein UL24 homolog</fullName>
    </recommendedName>
</protein>
<evidence type="ECO:0000313" key="4">
    <source>
        <dbReference type="EMBL" id="AIQ80617.1"/>
    </source>
</evidence>
<evidence type="ECO:0000256" key="3">
    <source>
        <dbReference type="SAM" id="MobiDB-lite"/>
    </source>
</evidence>
<feature type="compositionally biased region" description="Basic residues" evidence="3">
    <location>
        <begin position="190"/>
        <end position="203"/>
    </location>
</feature>
<organism evidence="4 5">
    <name type="scientific">Bovine herpesvirus 1.2 (strain K22)</name>
    <name type="common">BoHV-1</name>
    <name type="synonym">Infectious bovine rhinotracheitis virus</name>
    <dbReference type="NCBI Taxonomy" id="31519"/>
    <lineage>
        <taxon>Viruses</taxon>
        <taxon>Duplodnaviria</taxon>
        <taxon>Heunggongvirae</taxon>
        <taxon>Peploviricota</taxon>
        <taxon>Herviviricetes</taxon>
        <taxon>Herpesvirales</taxon>
        <taxon>Orthoherpesviridae</taxon>
        <taxon>Alphaherpesvirinae</taxon>
        <taxon>Varicellovirus</taxon>
        <taxon>Varicellovirus bovinealpha1</taxon>
    </lineage>
</organism>